<feature type="transmembrane region" description="Helical" evidence="7">
    <location>
        <begin position="156"/>
        <end position="177"/>
    </location>
</feature>
<feature type="transmembrane region" description="Helical" evidence="7">
    <location>
        <begin position="68"/>
        <end position="85"/>
    </location>
</feature>
<keyword evidence="5 7" id="KW-0472">Membrane</keyword>
<dbReference type="RefSeq" id="WP_311555031.1">
    <property type="nucleotide sequence ID" value="NZ_JAVREJ010000003.1"/>
</dbReference>
<organism evidence="9 10">
    <name type="scientific">Pseudonocardia charpentierae</name>
    <dbReference type="NCBI Taxonomy" id="3075545"/>
    <lineage>
        <taxon>Bacteria</taxon>
        <taxon>Bacillati</taxon>
        <taxon>Actinomycetota</taxon>
        <taxon>Actinomycetes</taxon>
        <taxon>Pseudonocardiales</taxon>
        <taxon>Pseudonocardiaceae</taxon>
        <taxon>Pseudonocardia</taxon>
    </lineage>
</organism>
<feature type="domain" description="EamA" evidence="8">
    <location>
        <begin position="157"/>
        <end position="291"/>
    </location>
</feature>
<dbReference type="Proteomes" id="UP001183202">
    <property type="component" value="Unassembled WGS sequence"/>
</dbReference>
<evidence type="ECO:0000259" key="8">
    <source>
        <dbReference type="Pfam" id="PF00892"/>
    </source>
</evidence>
<feature type="transmembrane region" description="Helical" evidence="7">
    <location>
        <begin position="274"/>
        <end position="292"/>
    </location>
</feature>
<evidence type="ECO:0000256" key="5">
    <source>
        <dbReference type="ARBA" id="ARBA00023136"/>
    </source>
</evidence>
<sequence>MSRAASSGSVCVLAAAVLWGTTGTAAALAPGVGSLAAGAAAMGIGGLLQAVAASRVIRAHRAGLVEQWRTAAVAAVAVAVYPLAFYSSMRLAGVAVGTVVSIGSGPLAAAVIERVVDRRPLSRRWAVGAAAGLLGIVALAASRSGHADAAAGGRPVLGVVLGLLAGVTYALYSWGAARMMRGGLPTRPVMGAVFGLGGVLLMPVLLLTGAPILDSGRNLAVVAYLAVVPMFLGYVLFGRGLAAVSATTATTLSLLEPAVAAVIAVLVLHEGLPALGWAGMAVLLASLVLLTADTRRPPPTSDGVTSGPMCRPAEGPLSSPPRCTGSRSTS</sequence>
<dbReference type="InterPro" id="IPR037185">
    <property type="entry name" value="EmrE-like"/>
</dbReference>
<dbReference type="Pfam" id="PF00892">
    <property type="entry name" value="EamA"/>
    <property type="match status" value="2"/>
</dbReference>
<keyword evidence="4 7" id="KW-1133">Transmembrane helix</keyword>
<feature type="transmembrane region" description="Helical" evidence="7">
    <location>
        <begin position="91"/>
        <end position="112"/>
    </location>
</feature>
<comment type="subcellular location">
    <subcellularLocation>
        <location evidence="1">Membrane</location>
        <topology evidence="1">Multi-pass membrane protein</topology>
    </subcellularLocation>
</comment>
<reference evidence="10" key="1">
    <citation type="submission" date="2023-07" db="EMBL/GenBank/DDBJ databases">
        <title>30 novel species of actinomycetes from the DSMZ collection.</title>
        <authorList>
            <person name="Nouioui I."/>
        </authorList>
    </citation>
    <scope>NUCLEOTIDE SEQUENCE [LARGE SCALE GENOMIC DNA]</scope>
    <source>
        <strain evidence="10">DSM 45834</strain>
    </source>
</reference>
<evidence type="ECO:0000256" key="6">
    <source>
        <dbReference type="SAM" id="MobiDB-lite"/>
    </source>
</evidence>
<gene>
    <name evidence="9" type="ORF">RM445_05915</name>
</gene>
<feature type="transmembrane region" description="Helical" evidence="7">
    <location>
        <begin position="219"/>
        <end position="237"/>
    </location>
</feature>
<feature type="transmembrane region" description="Helical" evidence="7">
    <location>
        <begin position="249"/>
        <end position="268"/>
    </location>
</feature>
<feature type="transmembrane region" description="Helical" evidence="7">
    <location>
        <begin position="124"/>
        <end position="144"/>
    </location>
</feature>
<dbReference type="EMBL" id="JAVREJ010000003">
    <property type="protein sequence ID" value="MDT0349059.1"/>
    <property type="molecule type" value="Genomic_DNA"/>
</dbReference>
<evidence type="ECO:0000256" key="3">
    <source>
        <dbReference type="ARBA" id="ARBA00022692"/>
    </source>
</evidence>
<proteinExistence type="inferred from homology"/>
<comment type="caution">
    <text evidence="9">The sequence shown here is derived from an EMBL/GenBank/DDBJ whole genome shotgun (WGS) entry which is preliminary data.</text>
</comment>
<feature type="domain" description="EamA" evidence="8">
    <location>
        <begin position="7"/>
        <end position="139"/>
    </location>
</feature>
<dbReference type="InterPro" id="IPR050638">
    <property type="entry name" value="AA-Vitamin_Transporters"/>
</dbReference>
<evidence type="ECO:0000256" key="1">
    <source>
        <dbReference type="ARBA" id="ARBA00004141"/>
    </source>
</evidence>
<evidence type="ECO:0000313" key="10">
    <source>
        <dbReference type="Proteomes" id="UP001183202"/>
    </source>
</evidence>
<dbReference type="PANTHER" id="PTHR32322:SF2">
    <property type="entry name" value="EAMA DOMAIN-CONTAINING PROTEIN"/>
    <property type="match status" value="1"/>
</dbReference>
<feature type="region of interest" description="Disordered" evidence="6">
    <location>
        <begin position="297"/>
        <end position="330"/>
    </location>
</feature>
<evidence type="ECO:0000256" key="2">
    <source>
        <dbReference type="ARBA" id="ARBA00007362"/>
    </source>
</evidence>
<evidence type="ECO:0000256" key="4">
    <source>
        <dbReference type="ARBA" id="ARBA00022989"/>
    </source>
</evidence>
<dbReference type="PANTHER" id="PTHR32322">
    <property type="entry name" value="INNER MEMBRANE TRANSPORTER"/>
    <property type="match status" value="1"/>
</dbReference>
<accession>A0ABU2N8T1</accession>
<name>A0ABU2N8T1_9PSEU</name>
<dbReference type="InterPro" id="IPR000620">
    <property type="entry name" value="EamA_dom"/>
</dbReference>
<protein>
    <submittedName>
        <fullName evidence="9">EamA family transporter</fullName>
    </submittedName>
</protein>
<evidence type="ECO:0000313" key="9">
    <source>
        <dbReference type="EMBL" id="MDT0349059.1"/>
    </source>
</evidence>
<dbReference type="SUPFAM" id="SSF103481">
    <property type="entry name" value="Multidrug resistance efflux transporter EmrE"/>
    <property type="match status" value="2"/>
</dbReference>
<keyword evidence="10" id="KW-1185">Reference proteome</keyword>
<feature type="transmembrane region" description="Helical" evidence="7">
    <location>
        <begin position="189"/>
        <end position="213"/>
    </location>
</feature>
<comment type="similarity">
    <text evidence="2">Belongs to the EamA transporter family.</text>
</comment>
<evidence type="ECO:0000256" key="7">
    <source>
        <dbReference type="SAM" id="Phobius"/>
    </source>
</evidence>
<keyword evidence="3 7" id="KW-0812">Transmembrane</keyword>
<feature type="transmembrane region" description="Helical" evidence="7">
    <location>
        <begin position="35"/>
        <end position="56"/>
    </location>
</feature>